<dbReference type="RefSeq" id="WP_085772861.1">
    <property type="nucleotide sequence ID" value="NZ_AP027149.1"/>
</dbReference>
<name>A0A1W6MYR6_9HYPH</name>
<evidence type="ECO:0000259" key="1">
    <source>
        <dbReference type="PROSITE" id="PS51186"/>
    </source>
</evidence>
<dbReference type="Gene3D" id="3.40.630.30">
    <property type="match status" value="1"/>
</dbReference>
<dbReference type="CDD" id="cd04301">
    <property type="entry name" value="NAT_SF"/>
    <property type="match status" value="1"/>
</dbReference>
<dbReference type="InterPro" id="IPR016181">
    <property type="entry name" value="Acyl_CoA_acyltransferase"/>
</dbReference>
<dbReference type="EMBL" id="CP019948">
    <property type="protein sequence ID" value="ARN82724.1"/>
    <property type="molecule type" value="Genomic_DNA"/>
</dbReference>
<dbReference type="AlphaFoldDB" id="A0A1W6MYR6"/>
<evidence type="ECO:0000313" key="3">
    <source>
        <dbReference type="Proteomes" id="UP000193978"/>
    </source>
</evidence>
<dbReference type="PANTHER" id="PTHR43451:SF1">
    <property type="entry name" value="ACETYLTRANSFERASE"/>
    <property type="match status" value="1"/>
</dbReference>
<proteinExistence type="predicted"/>
<evidence type="ECO:0000313" key="2">
    <source>
        <dbReference type="EMBL" id="ARN82724.1"/>
    </source>
</evidence>
<dbReference type="STRING" id="655015.B1812_18330"/>
<dbReference type="SUPFAM" id="SSF55729">
    <property type="entry name" value="Acyl-CoA N-acyltransferases (Nat)"/>
    <property type="match status" value="1"/>
</dbReference>
<dbReference type="GO" id="GO:0016747">
    <property type="term" value="F:acyltransferase activity, transferring groups other than amino-acyl groups"/>
    <property type="evidence" value="ECO:0007669"/>
    <property type="project" value="InterPro"/>
</dbReference>
<accession>A0A1W6MYR6</accession>
<organism evidence="2 3">
    <name type="scientific">Methylocystis bryophila</name>
    <dbReference type="NCBI Taxonomy" id="655015"/>
    <lineage>
        <taxon>Bacteria</taxon>
        <taxon>Pseudomonadati</taxon>
        <taxon>Pseudomonadota</taxon>
        <taxon>Alphaproteobacteria</taxon>
        <taxon>Hyphomicrobiales</taxon>
        <taxon>Methylocystaceae</taxon>
        <taxon>Methylocystis</taxon>
    </lineage>
</organism>
<dbReference type="Proteomes" id="UP000193978">
    <property type="component" value="Chromosome"/>
</dbReference>
<dbReference type="InterPro" id="IPR000182">
    <property type="entry name" value="GNAT_dom"/>
</dbReference>
<gene>
    <name evidence="2" type="ORF">B1812_18330</name>
</gene>
<feature type="domain" description="N-acetyltransferase" evidence="1">
    <location>
        <begin position="8"/>
        <end position="161"/>
    </location>
</feature>
<dbReference type="InterPro" id="IPR052564">
    <property type="entry name" value="N-acetyltrans/Recomb-assoc"/>
</dbReference>
<dbReference type="Pfam" id="PF13673">
    <property type="entry name" value="Acetyltransf_10"/>
    <property type="match status" value="1"/>
</dbReference>
<dbReference type="PROSITE" id="PS51186">
    <property type="entry name" value="GNAT"/>
    <property type="match status" value="1"/>
</dbReference>
<dbReference type="OrthoDB" id="9789081at2"/>
<sequence length="177" mass="19469">MGSFHAAPTLRPFLLADAPRLAVLFRESIEALTEDFYDEGQRAAWAARADDEAAFTAKLAKALTLVALVEKEIAGFAALEKNERVEMLYVHPDFARRGVGSALLDALEKLAAARRAARLEVEASDAARNFFANRGFTAQSRNTVELDGEWLGRTRMTKELVKPEVDPRLAAPTGRPQ</sequence>
<keyword evidence="3" id="KW-1185">Reference proteome</keyword>
<dbReference type="PANTHER" id="PTHR43451">
    <property type="entry name" value="ACETYLTRANSFERASE (GNAT) FAMILY PROTEIN"/>
    <property type="match status" value="1"/>
</dbReference>
<dbReference type="KEGG" id="mbry:B1812_18330"/>
<protein>
    <submittedName>
        <fullName evidence="2">GNAT family N-acetyltransferase</fullName>
    </submittedName>
</protein>
<keyword evidence="2" id="KW-0808">Transferase</keyword>
<reference evidence="2 3" key="1">
    <citation type="submission" date="2017-02" db="EMBL/GenBank/DDBJ databases">
        <authorList>
            <person name="Peterson S.W."/>
        </authorList>
    </citation>
    <scope>NUCLEOTIDE SEQUENCE [LARGE SCALE GENOMIC DNA]</scope>
    <source>
        <strain evidence="2 3">S285</strain>
    </source>
</reference>